<organism evidence="1 2">
    <name type="scientific">Caballeronia glathei</name>
    <dbReference type="NCBI Taxonomy" id="60547"/>
    <lineage>
        <taxon>Bacteria</taxon>
        <taxon>Pseudomonadati</taxon>
        <taxon>Pseudomonadota</taxon>
        <taxon>Betaproteobacteria</taxon>
        <taxon>Burkholderiales</taxon>
        <taxon>Burkholderiaceae</taxon>
        <taxon>Caballeronia</taxon>
    </lineage>
</organism>
<name>A0A069PI86_9BURK</name>
<evidence type="ECO:0000313" key="1">
    <source>
        <dbReference type="EMBL" id="KDR40305.1"/>
    </source>
</evidence>
<dbReference type="STRING" id="60547.GCA_000751215_01474"/>
<keyword evidence="2" id="KW-1185">Reference proteome</keyword>
<comment type="caution">
    <text evidence="1">The sequence shown here is derived from an EMBL/GenBank/DDBJ whole genome shotgun (WGS) entry which is preliminary data.</text>
</comment>
<dbReference type="Proteomes" id="UP000027466">
    <property type="component" value="Unassembled WGS sequence"/>
</dbReference>
<accession>A0A069PI86</accession>
<sequence>MLAPFPRFYLRVEGAIGLADLVIHVSRFVGALPLVKKAACANPVYAFAPNAIEQNVRTGGAGSRRLIRFANLYKFKSLLRVLSFHRYQRTCNYSADVFLQSSFADARKVFSAHQPVRFHTYWMDLR</sequence>
<gene>
    <name evidence="1" type="ORF">BG61_26650</name>
</gene>
<protein>
    <submittedName>
        <fullName evidence="1">Uncharacterized protein</fullName>
    </submittedName>
</protein>
<reference evidence="1 2" key="1">
    <citation type="submission" date="2014-03" db="EMBL/GenBank/DDBJ databases">
        <title>Draft Genome Sequences of Four Burkholderia Strains.</title>
        <authorList>
            <person name="Liu X.Y."/>
            <person name="Li C.X."/>
            <person name="Xu J.H."/>
        </authorList>
    </citation>
    <scope>NUCLEOTIDE SEQUENCE [LARGE SCALE GENOMIC DNA]</scope>
    <source>
        <strain evidence="1 2">DSM 50014</strain>
    </source>
</reference>
<dbReference type="AlphaFoldDB" id="A0A069PI86"/>
<evidence type="ECO:0000313" key="2">
    <source>
        <dbReference type="Proteomes" id="UP000027466"/>
    </source>
</evidence>
<proteinExistence type="predicted"/>
<dbReference type="EMBL" id="JFHC01000043">
    <property type="protein sequence ID" value="KDR40305.1"/>
    <property type="molecule type" value="Genomic_DNA"/>
</dbReference>